<name>A0A1I1CLV4_9PSEU</name>
<keyword evidence="3" id="KW-1185">Reference proteome</keyword>
<organism evidence="2 3">
    <name type="scientific">Amycolatopsis marina</name>
    <dbReference type="NCBI Taxonomy" id="490629"/>
    <lineage>
        <taxon>Bacteria</taxon>
        <taxon>Bacillati</taxon>
        <taxon>Actinomycetota</taxon>
        <taxon>Actinomycetes</taxon>
        <taxon>Pseudonocardiales</taxon>
        <taxon>Pseudonocardiaceae</taxon>
        <taxon>Amycolatopsis</taxon>
    </lineage>
</organism>
<dbReference type="PANTHER" id="PTHR43179">
    <property type="entry name" value="RHAMNOSYLTRANSFERASE WBBL"/>
    <property type="match status" value="1"/>
</dbReference>
<accession>A0A1I1CLV4</accession>
<feature type="domain" description="Glycosyltransferase 2-like" evidence="1">
    <location>
        <begin position="34"/>
        <end position="213"/>
    </location>
</feature>
<dbReference type="GO" id="GO:0016740">
    <property type="term" value="F:transferase activity"/>
    <property type="evidence" value="ECO:0007669"/>
    <property type="project" value="UniProtKB-KW"/>
</dbReference>
<dbReference type="PANTHER" id="PTHR43179:SF7">
    <property type="entry name" value="RHAMNOSYLTRANSFERASE WBBL"/>
    <property type="match status" value="1"/>
</dbReference>
<dbReference type="STRING" id="490629.SAMN05216266_13519"/>
<dbReference type="Pfam" id="PF00535">
    <property type="entry name" value="Glycos_transf_2"/>
    <property type="match status" value="1"/>
</dbReference>
<dbReference type="InterPro" id="IPR001173">
    <property type="entry name" value="Glyco_trans_2-like"/>
</dbReference>
<proteinExistence type="predicted"/>
<dbReference type="SUPFAM" id="SSF53448">
    <property type="entry name" value="Nucleotide-diphospho-sugar transferases"/>
    <property type="match status" value="1"/>
</dbReference>
<protein>
    <submittedName>
        <fullName evidence="2">N-acetylglucosaminyl-diphospho-decaprenol L-rhamnosyltransferase</fullName>
    </submittedName>
</protein>
<dbReference type="InterPro" id="IPR029044">
    <property type="entry name" value="Nucleotide-diphossugar_trans"/>
</dbReference>
<evidence type="ECO:0000313" key="2">
    <source>
        <dbReference type="EMBL" id="SFB63467.1"/>
    </source>
</evidence>
<dbReference type="Proteomes" id="UP000243799">
    <property type="component" value="Unassembled WGS sequence"/>
</dbReference>
<reference evidence="3" key="1">
    <citation type="submission" date="2016-10" db="EMBL/GenBank/DDBJ databases">
        <authorList>
            <person name="Varghese N."/>
            <person name="Submissions S."/>
        </authorList>
    </citation>
    <scope>NUCLEOTIDE SEQUENCE [LARGE SCALE GENOMIC DNA]</scope>
    <source>
        <strain evidence="3">CGMCC 4.3568</strain>
    </source>
</reference>
<sequence>MGRVHLGAVRQGTMWRVTEPTSSEPETYGDGVAVVVVTYFPGETLDRFLDTLEKATTREVQVVLADNESTDGAPERGAEREHVRLLRMGENLGYGAAANRGVASLGDDIGWVVVANADLEWEPGSLDTLLEVAGRWPRGAAFGPLIRELDGSVYPSARLLPSLGRGIGHAVFGKIWSANPWTRAYRQENGEPSERTAGWLSGSCQLLRREAFDSVDGFDPRYFMYFEDVDLGDRLGRAGWQNVYAPSATVMHLGGHATSRAPSRMLAVHHESAYRYLADRHKGPAWKPVLAAIRAGLALRLKLETRPGRATN</sequence>
<gene>
    <name evidence="2" type="ORF">SAMN05216266_13519</name>
</gene>
<dbReference type="EMBL" id="FOKG01000035">
    <property type="protein sequence ID" value="SFB63467.1"/>
    <property type="molecule type" value="Genomic_DNA"/>
</dbReference>
<evidence type="ECO:0000259" key="1">
    <source>
        <dbReference type="Pfam" id="PF00535"/>
    </source>
</evidence>
<dbReference type="Gene3D" id="3.90.550.10">
    <property type="entry name" value="Spore Coat Polysaccharide Biosynthesis Protein SpsA, Chain A"/>
    <property type="match status" value="1"/>
</dbReference>
<dbReference type="CDD" id="cd04186">
    <property type="entry name" value="GT_2_like_c"/>
    <property type="match status" value="1"/>
</dbReference>
<dbReference type="AlphaFoldDB" id="A0A1I1CLV4"/>
<keyword evidence="2" id="KW-0808">Transferase</keyword>
<evidence type="ECO:0000313" key="3">
    <source>
        <dbReference type="Proteomes" id="UP000243799"/>
    </source>
</evidence>